<dbReference type="PANTHER" id="PTHR39963:SF1">
    <property type="entry name" value="MNMC-LIKE METHYLTRANSFERASE DOMAIN-CONTAINING PROTEIN"/>
    <property type="match status" value="1"/>
</dbReference>
<dbReference type="Pfam" id="PF05430">
    <property type="entry name" value="Methyltransf_30"/>
    <property type="match status" value="1"/>
</dbReference>
<accession>A0ABX1LTQ6</accession>
<evidence type="ECO:0000313" key="4">
    <source>
        <dbReference type="Proteomes" id="UP000738376"/>
    </source>
</evidence>
<dbReference type="RefSeq" id="WP_169364628.1">
    <property type="nucleotide sequence ID" value="NZ_JAAVJL010000001.1"/>
</dbReference>
<proteinExistence type="predicted"/>
<dbReference type="EMBL" id="JAAVJL010000001">
    <property type="protein sequence ID" value="NMF59537.1"/>
    <property type="molecule type" value="Genomic_DNA"/>
</dbReference>
<dbReference type="Gene3D" id="3.40.50.150">
    <property type="entry name" value="Vaccinia Virus protein VP39"/>
    <property type="match status" value="1"/>
</dbReference>
<evidence type="ECO:0000313" key="3">
    <source>
        <dbReference type="EMBL" id="NMF59537.1"/>
    </source>
</evidence>
<dbReference type="PANTHER" id="PTHR39963">
    <property type="entry name" value="SLL0983 PROTEIN"/>
    <property type="match status" value="1"/>
</dbReference>
<feature type="region of interest" description="Disordered" evidence="1">
    <location>
        <begin position="263"/>
        <end position="290"/>
    </location>
</feature>
<reference evidence="3 4" key="1">
    <citation type="submission" date="2020-03" db="EMBL/GenBank/DDBJ databases">
        <title>Draft Genome Sequence of 2-Methylisoborneol Producing Pseudanabaena yagii Strain GIHE-NHR1 Isolated from North Han River in South Korea.</title>
        <authorList>
            <person name="Jeong J."/>
        </authorList>
    </citation>
    <scope>NUCLEOTIDE SEQUENCE [LARGE SCALE GENOMIC DNA]</scope>
    <source>
        <strain evidence="3 4">GIHE-NHR1</strain>
    </source>
</reference>
<dbReference type="SUPFAM" id="SSF53335">
    <property type="entry name" value="S-adenosyl-L-methionine-dependent methyltransferases"/>
    <property type="match status" value="1"/>
</dbReference>
<evidence type="ECO:0000259" key="2">
    <source>
        <dbReference type="Pfam" id="PF05430"/>
    </source>
</evidence>
<dbReference type="Proteomes" id="UP000738376">
    <property type="component" value="Unassembled WGS sequence"/>
</dbReference>
<protein>
    <recommendedName>
        <fullName evidence="2">MnmC-like methyltransferase domain-containing protein</fullName>
    </recommendedName>
</protein>
<gene>
    <name evidence="3" type="ORF">HC246_16310</name>
</gene>
<organism evidence="3 4">
    <name type="scientific">Pseudanabaena yagii GIHE-NHR1</name>
    <dbReference type="NCBI Taxonomy" id="2722753"/>
    <lineage>
        <taxon>Bacteria</taxon>
        <taxon>Bacillati</taxon>
        <taxon>Cyanobacteriota</taxon>
        <taxon>Cyanophyceae</taxon>
        <taxon>Pseudanabaenales</taxon>
        <taxon>Pseudanabaenaceae</taxon>
        <taxon>Pseudanabaena</taxon>
        <taxon>Pseudanabaena yagii</taxon>
    </lineage>
</organism>
<dbReference type="InterPro" id="IPR029063">
    <property type="entry name" value="SAM-dependent_MTases_sf"/>
</dbReference>
<comment type="caution">
    <text evidence="3">The sequence shown here is derived from an EMBL/GenBank/DDBJ whole genome shotgun (WGS) entry which is preliminary data.</text>
</comment>
<name>A0ABX1LTQ6_9CYAN</name>
<feature type="domain" description="MnmC-like methyltransferase" evidence="2">
    <location>
        <begin position="111"/>
        <end position="226"/>
    </location>
</feature>
<keyword evidence="4" id="KW-1185">Reference proteome</keyword>
<evidence type="ECO:0000256" key="1">
    <source>
        <dbReference type="SAM" id="MobiDB-lite"/>
    </source>
</evidence>
<dbReference type="InterPro" id="IPR008471">
    <property type="entry name" value="MnmC-like_methylTransf"/>
</dbReference>
<sequence length="290" mass="31414">MDKLSLFPTEDGSITFWSETFQETFHSSHGAKHEAEAKFVIPAKIAEKAQTQTKLNILDVCYGLGYNSAAAIACISDLKQSNQTPIANIHIIALENNLEVPQKAIATGLVNIWQPAIAQVLITAAATQIVETEDLTLQLLIGDARQTISQVPHKWADAIFLDPFSPPHCPQLWTVEFIQLLANCLKPDGYLVTYSSSAAVRTAMLMAGLQVGAIAPIGRKSPSTIAAFAPTALPPISDTEAAFLKTRAAIPYRDRTLQSTASEIIERRKSEQSTSDLPASSSLRKTQSSK</sequence>
<feature type="compositionally biased region" description="Polar residues" evidence="1">
    <location>
        <begin position="272"/>
        <end position="290"/>
    </location>
</feature>